<name>A0AAV5QHZ8_9ASCO</name>
<organism evidence="1 2">
    <name type="scientific">Saccharomycopsis crataegensis</name>
    <dbReference type="NCBI Taxonomy" id="43959"/>
    <lineage>
        <taxon>Eukaryota</taxon>
        <taxon>Fungi</taxon>
        <taxon>Dikarya</taxon>
        <taxon>Ascomycota</taxon>
        <taxon>Saccharomycotina</taxon>
        <taxon>Saccharomycetes</taxon>
        <taxon>Saccharomycopsidaceae</taxon>
        <taxon>Saccharomycopsis</taxon>
    </lineage>
</organism>
<evidence type="ECO:0000313" key="2">
    <source>
        <dbReference type="Proteomes" id="UP001360560"/>
    </source>
</evidence>
<accession>A0AAV5QHZ8</accession>
<dbReference type="RefSeq" id="XP_064851010.1">
    <property type="nucleotide sequence ID" value="XM_064994938.1"/>
</dbReference>
<keyword evidence="2" id="KW-1185">Reference proteome</keyword>
<dbReference type="GeneID" id="90071989"/>
<protein>
    <submittedName>
        <fullName evidence="1">Uncharacterized protein</fullName>
    </submittedName>
</protein>
<dbReference type="EMBL" id="BTFZ01000002">
    <property type="protein sequence ID" value="GMM34010.1"/>
    <property type="molecule type" value="Genomic_DNA"/>
</dbReference>
<proteinExistence type="predicted"/>
<evidence type="ECO:0000313" key="1">
    <source>
        <dbReference type="EMBL" id="GMM34010.1"/>
    </source>
</evidence>
<reference evidence="1 2" key="1">
    <citation type="journal article" date="2023" name="Elife">
        <title>Identification of key yeast species and microbe-microbe interactions impacting larval growth of Drosophila in the wild.</title>
        <authorList>
            <person name="Mure A."/>
            <person name="Sugiura Y."/>
            <person name="Maeda R."/>
            <person name="Honda K."/>
            <person name="Sakurai N."/>
            <person name="Takahashi Y."/>
            <person name="Watada M."/>
            <person name="Katoh T."/>
            <person name="Gotoh A."/>
            <person name="Gotoh Y."/>
            <person name="Taniguchi I."/>
            <person name="Nakamura K."/>
            <person name="Hayashi T."/>
            <person name="Katayama T."/>
            <person name="Uemura T."/>
            <person name="Hattori Y."/>
        </authorList>
    </citation>
    <scope>NUCLEOTIDE SEQUENCE [LARGE SCALE GENOMIC DNA]</scope>
    <source>
        <strain evidence="1 2">SC-9</strain>
    </source>
</reference>
<dbReference type="Proteomes" id="UP001360560">
    <property type="component" value="Unassembled WGS sequence"/>
</dbReference>
<gene>
    <name evidence="1" type="ORF">DASC09_013350</name>
</gene>
<dbReference type="AlphaFoldDB" id="A0AAV5QHZ8"/>
<sequence>MSLAATLPSSPQDLSNSVIQACSASSGKKIPLVLGVQIVTRIRTCIIEHPPGENELAPLLTSFSSLVFLLPRSHEFNRLFNNKQFLTKLVQYSIAHKFDHSPYIIATTYLRGDFLKETTLSTNNDNESYDLFIQVIMENLEFVENIAIRFTTVIDHAMAAINLQFLTNLYTVLLYPPLWSYCLTLAPHIRSRGLANIICEMIYHHRIIPMATYGTIVESFSDNATKLMGIFEKPDYDYSQDTTFNENLNDICSGVKKFTFFDISDMSEPEIYAKCGFTNDLKSYILQNFSASTIMTIKVFITATYTEKFVADVSKQHCLASSMPQRFPTIRFVLEIASMLHTKFFHPSNPNHEVVKNFIIYVDVLLLVLLQKALGYWKHSEAGNDNLEDCSFIMNLLKMDLQYLNYNMVSVGGFNAAFSKLKYDLTYDKIRQVQMRFLKDDQYLDYLNDKDFKMYNKALMESVKMFIVNERVLELTKGMMCYTRNPLDNTGNPDSCRAFFAISPKGNSLVYVNLPSYMRDDEEDIDKMHSLLDGKNAKHIFVKSIKKVVAEKLSYGRDVLFGSNFGVSTDAIKSLAFLGQKTAVTRNQMFTNMKKVVTKISLINYSNREFFTFYTDTNRAATLWTDTLNLLADNFQLNKVTEETQSHVEELFDIKRTLQFLPLADIYNNRIVDMYTTSDSHSLDSQQQQGNFLQVKNINFDISPLIDTHTGWTSAPIKSMKHTINDIYSTKEEDSFEYSYDELVDVASGFYYS</sequence>
<comment type="caution">
    <text evidence="1">The sequence shown here is derived from an EMBL/GenBank/DDBJ whole genome shotgun (WGS) entry which is preliminary data.</text>
</comment>